<evidence type="ECO:0000313" key="3">
    <source>
        <dbReference type="EMBL" id="MBD8487602.1"/>
    </source>
</evidence>
<gene>
    <name evidence="3" type="ORF">IFO69_02465</name>
</gene>
<keyword evidence="4" id="KW-1185">Reference proteome</keyword>
<feature type="domain" description="AMP-dependent synthetase/ligase" evidence="2">
    <location>
        <begin position="47"/>
        <end position="212"/>
    </location>
</feature>
<evidence type="ECO:0000259" key="2">
    <source>
        <dbReference type="Pfam" id="PF00501"/>
    </source>
</evidence>
<dbReference type="InterPro" id="IPR045851">
    <property type="entry name" value="AMP-bd_C_sf"/>
</dbReference>
<name>A0ABR9AFI5_9BACT</name>
<dbReference type="Pfam" id="PF00501">
    <property type="entry name" value="AMP-binding"/>
    <property type="match status" value="1"/>
</dbReference>
<dbReference type="RefSeq" id="WP_192007726.1">
    <property type="nucleotide sequence ID" value="NZ_JACYTQ010000001.1"/>
</dbReference>
<dbReference type="Proteomes" id="UP000647133">
    <property type="component" value="Unassembled WGS sequence"/>
</dbReference>
<dbReference type="SUPFAM" id="SSF56801">
    <property type="entry name" value="Acetyl-CoA synthetase-like"/>
    <property type="match status" value="1"/>
</dbReference>
<dbReference type="Gene3D" id="3.30.300.30">
    <property type="match status" value="1"/>
</dbReference>
<protein>
    <submittedName>
        <fullName evidence="3">AMP-binding protein</fullName>
    </submittedName>
</protein>
<reference evidence="3 4" key="1">
    <citation type="submission" date="2020-09" db="EMBL/GenBank/DDBJ databases">
        <title>Echinicola sp. CAU 1574 isolated from sand of Sido Beach.</title>
        <authorList>
            <person name="Kim W."/>
        </authorList>
    </citation>
    <scope>NUCLEOTIDE SEQUENCE [LARGE SCALE GENOMIC DNA]</scope>
    <source>
        <strain evidence="3 4">CAU 1574</strain>
    </source>
</reference>
<dbReference type="PANTHER" id="PTHR43201:SF8">
    <property type="entry name" value="ACYL-COA SYNTHETASE FAMILY MEMBER 3"/>
    <property type="match status" value="1"/>
</dbReference>
<organism evidence="3 4">
    <name type="scientific">Echinicola arenosa</name>
    <dbReference type="NCBI Taxonomy" id="2774144"/>
    <lineage>
        <taxon>Bacteria</taxon>
        <taxon>Pseudomonadati</taxon>
        <taxon>Bacteroidota</taxon>
        <taxon>Cytophagia</taxon>
        <taxon>Cytophagales</taxon>
        <taxon>Cyclobacteriaceae</taxon>
        <taxon>Echinicola</taxon>
    </lineage>
</organism>
<dbReference type="InterPro" id="IPR000873">
    <property type="entry name" value="AMP-dep_synth/lig_dom"/>
</dbReference>
<evidence type="ECO:0000256" key="1">
    <source>
        <dbReference type="ARBA" id="ARBA00006432"/>
    </source>
</evidence>
<dbReference type="PANTHER" id="PTHR43201">
    <property type="entry name" value="ACYL-COA SYNTHETASE"/>
    <property type="match status" value="1"/>
</dbReference>
<sequence length="356" mass="40137">MIIIEDHQLTFETIKKGDWSPFPPYFQESLLFCKDWLNGKEEFKLQTSGSTGKPKTISIKRIQMENSAKATGDFFKITPDSKLLCCLNTAMIAGKMMLVRAMEWKSKIHLIEPNGLPLKSFSQNQKFDFVAMVPAQIENCLSDIESTPLLKNINSLIIGGAPLSNELQKEIAKLPCNSFQTYGMTETVSHIALAKISGTAPLVYRVLPGVEINTNENNQLVIKAPMALHPLTTNDIVKIISPQEFIWKGRSDFTINSGGIKIQPEEIEKLISSKVIKHFNNSRYFISSGPHSKWGEQVVLIIESQEPSDWNAANFKKELRVVLEKYACPKKVYFIENFIETTSGKINRHKTAQLTQ</sequence>
<dbReference type="EMBL" id="JACYTQ010000001">
    <property type="protein sequence ID" value="MBD8487602.1"/>
    <property type="molecule type" value="Genomic_DNA"/>
</dbReference>
<proteinExistence type="inferred from homology"/>
<dbReference type="InterPro" id="IPR042099">
    <property type="entry name" value="ANL_N_sf"/>
</dbReference>
<comment type="caution">
    <text evidence="3">The sequence shown here is derived from an EMBL/GenBank/DDBJ whole genome shotgun (WGS) entry which is preliminary data.</text>
</comment>
<accession>A0ABR9AFI5</accession>
<dbReference type="Gene3D" id="3.40.50.12780">
    <property type="entry name" value="N-terminal domain of ligase-like"/>
    <property type="match status" value="1"/>
</dbReference>
<comment type="similarity">
    <text evidence="1">Belongs to the ATP-dependent AMP-binding enzyme family.</text>
</comment>
<evidence type="ECO:0000313" key="4">
    <source>
        <dbReference type="Proteomes" id="UP000647133"/>
    </source>
</evidence>